<dbReference type="InterPro" id="IPR011335">
    <property type="entry name" value="Restrct_endonuc-II-like"/>
</dbReference>
<evidence type="ECO:0000259" key="2">
    <source>
        <dbReference type="Pfam" id="PF09588"/>
    </source>
</evidence>
<evidence type="ECO:0000256" key="1">
    <source>
        <dbReference type="SAM" id="MobiDB-lite"/>
    </source>
</evidence>
<dbReference type="EMBL" id="CP002417">
    <property type="protein sequence ID" value="ADU36188.1"/>
    <property type="molecule type" value="Genomic_DNA"/>
</dbReference>
<reference evidence="3 4" key="2">
    <citation type="journal article" date="2013" name="Genome Announc.">
        <title>Genome of the Root-Associated Plant Growth-Promoting Bacterium Variovorax paradoxus Strain EPS.</title>
        <authorList>
            <person name="Han J.I."/>
            <person name="Spain J.C."/>
            <person name="Leadbetter J.R."/>
            <person name="Ovchinnikova G."/>
            <person name="Goodwin L.A."/>
            <person name="Han C.S."/>
            <person name="Woyke T."/>
            <person name="Davenport K.W."/>
            <person name="Orwin P.M."/>
        </authorList>
    </citation>
    <scope>NUCLEOTIDE SEQUENCE [LARGE SCALE GENOMIC DNA]</scope>
    <source>
        <strain evidence="3 4">EPS</strain>
    </source>
</reference>
<proteinExistence type="predicted"/>
<dbReference type="PANTHER" id="PTHR46609">
    <property type="entry name" value="EXONUCLEASE, PHAGE-TYPE/RECB, C-TERMINAL DOMAIN-CONTAINING PROTEIN"/>
    <property type="match status" value="1"/>
</dbReference>
<accession>E6V9Q0</accession>
<reference evidence="4" key="1">
    <citation type="submission" date="2010-12" db="EMBL/GenBank/DDBJ databases">
        <title>Complete sequence of Variovorax paradoxus EPS.</title>
        <authorList>
            <consortium name="US DOE Joint Genome Institute"/>
            <person name="Lucas S."/>
            <person name="Copeland A."/>
            <person name="Lapidus A."/>
            <person name="Cheng J.-F."/>
            <person name="Goodwin L."/>
            <person name="Pitluck S."/>
            <person name="Teshima H."/>
            <person name="Detter J.C."/>
            <person name="Han C."/>
            <person name="Tapia R."/>
            <person name="Land M."/>
            <person name="Hauser L."/>
            <person name="Kyrpides N."/>
            <person name="Ivanova N."/>
            <person name="Ovchinnikova G."/>
            <person name="Orwin P."/>
            <person name="Han J.-I.G."/>
            <person name="Woyke T."/>
        </authorList>
    </citation>
    <scope>NUCLEOTIDE SEQUENCE [LARGE SCALE GENOMIC DNA]</scope>
    <source>
        <strain evidence="4">EPS</strain>
    </source>
</reference>
<dbReference type="SUPFAM" id="SSF52980">
    <property type="entry name" value="Restriction endonuclease-like"/>
    <property type="match status" value="1"/>
</dbReference>
<dbReference type="AlphaFoldDB" id="E6V9Q0"/>
<dbReference type="InterPro" id="IPR051703">
    <property type="entry name" value="NF-kappa-B_Signaling_Reg"/>
</dbReference>
<dbReference type="Gene3D" id="3.90.320.10">
    <property type="match status" value="1"/>
</dbReference>
<organism evidence="3 4">
    <name type="scientific">Variovorax paradoxus (strain EPS)</name>
    <dbReference type="NCBI Taxonomy" id="595537"/>
    <lineage>
        <taxon>Bacteria</taxon>
        <taxon>Pseudomonadati</taxon>
        <taxon>Pseudomonadota</taxon>
        <taxon>Betaproteobacteria</taxon>
        <taxon>Burkholderiales</taxon>
        <taxon>Comamonadaceae</taxon>
        <taxon>Variovorax</taxon>
    </lineage>
</organism>
<dbReference type="InterPro" id="IPR019080">
    <property type="entry name" value="YqaJ_viral_recombinase"/>
</dbReference>
<feature type="compositionally biased region" description="Pro residues" evidence="1">
    <location>
        <begin position="281"/>
        <end position="295"/>
    </location>
</feature>
<dbReference type="eggNOG" id="ENOG503036R">
    <property type="taxonomic scope" value="Bacteria"/>
</dbReference>
<dbReference type="Proteomes" id="UP000008917">
    <property type="component" value="Chromosome"/>
</dbReference>
<feature type="domain" description="YqaJ viral recombinase" evidence="2">
    <location>
        <begin position="12"/>
        <end position="201"/>
    </location>
</feature>
<dbReference type="InterPro" id="IPR011604">
    <property type="entry name" value="PDDEXK-like_dom_sf"/>
</dbReference>
<dbReference type="STRING" id="595537.Varpa_1979"/>
<dbReference type="PANTHER" id="PTHR46609:SF6">
    <property type="entry name" value="EXONUCLEASE, PHAGE-TYPE_RECB, C-TERMINAL DOMAIN-CONTAINING PROTEIN-RELATED"/>
    <property type="match status" value="1"/>
</dbReference>
<dbReference type="HOGENOM" id="CLU_065649_2_0_4"/>
<dbReference type="CDD" id="cd22343">
    <property type="entry name" value="PDDEXK_lambda_exonuclease-like"/>
    <property type="match status" value="1"/>
</dbReference>
<gene>
    <name evidence="3" type="ordered locus">Varpa_1979</name>
</gene>
<dbReference type="RefSeq" id="WP_013540426.1">
    <property type="nucleotide sequence ID" value="NC_014931.1"/>
</dbReference>
<feature type="region of interest" description="Disordered" evidence="1">
    <location>
        <begin position="260"/>
        <end position="309"/>
    </location>
</feature>
<dbReference type="Pfam" id="PF09588">
    <property type="entry name" value="YqaJ"/>
    <property type="match status" value="1"/>
</dbReference>
<name>E6V9Q0_VARPE</name>
<evidence type="ECO:0000313" key="4">
    <source>
        <dbReference type="Proteomes" id="UP000008917"/>
    </source>
</evidence>
<protein>
    <submittedName>
        <fullName evidence="3">YqaJ viral recombinase family</fullName>
    </submittedName>
</protein>
<feature type="compositionally biased region" description="Low complexity" evidence="1">
    <location>
        <begin position="261"/>
        <end position="280"/>
    </location>
</feature>
<sequence>MILLNYTQGSEDWLRARCGVATASRFSEAREKVGGLTDQQRLYVEALQLGMDEPDARAKAGYKSKPVAGGIAKALNGEPTEEPGASAIKYAWLVAFETISREPLDDTFVTYAMRRGRDLEPRARVVYEKRTGALVEEVSLILTDDERFGYSSDGLIDDDGMVEIKCPFSCDKLGQVWASPETAHLEYIDQINGGLWITGRQWCDLVVYCPWLEPVGKDLFVKRIYRNEDAIAALEADLIGFMRLVDSHLEVLRTPAKMSGAPKVAPADAPAPAVVSAADPDPAPAPMPPLLPEPAAPARSGRPVVDNPF</sequence>
<dbReference type="KEGG" id="vpe:Varpa_1979"/>
<evidence type="ECO:0000313" key="3">
    <source>
        <dbReference type="EMBL" id="ADU36188.1"/>
    </source>
</evidence>